<organism evidence="2 3">
    <name type="scientific">Mycolicibacterium hippocampi</name>
    <dbReference type="NCBI Taxonomy" id="659824"/>
    <lineage>
        <taxon>Bacteria</taxon>
        <taxon>Bacillati</taxon>
        <taxon>Actinomycetota</taxon>
        <taxon>Actinomycetes</taxon>
        <taxon>Mycobacteriales</taxon>
        <taxon>Mycobacteriaceae</taxon>
        <taxon>Mycolicibacterium</taxon>
    </lineage>
</organism>
<dbReference type="SUPFAM" id="SSF51735">
    <property type="entry name" value="NAD(P)-binding Rossmann-fold domains"/>
    <property type="match status" value="1"/>
</dbReference>
<evidence type="ECO:0000313" key="3">
    <source>
        <dbReference type="Proteomes" id="UP000465304"/>
    </source>
</evidence>
<feature type="domain" description="NAD-dependent epimerase/dehydratase" evidence="1">
    <location>
        <begin position="6"/>
        <end position="230"/>
    </location>
</feature>
<protein>
    <submittedName>
        <fullName evidence="2">Epimerase</fullName>
    </submittedName>
</protein>
<dbReference type="RefSeq" id="WP_163893342.1">
    <property type="nucleotide sequence ID" value="NZ_BLLB01000002.1"/>
</dbReference>
<dbReference type="EMBL" id="BLLB01000002">
    <property type="protein sequence ID" value="GFH04419.1"/>
    <property type="molecule type" value="Genomic_DNA"/>
</dbReference>
<evidence type="ECO:0000313" key="2">
    <source>
        <dbReference type="EMBL" id="GFH04419.1"/>
    </source>
</evidence>
<dbReference type="GO" id="GO:0004029">
    <property type="term" value="F:aldehyde dehydrogenase (NAD+) activity"/>
    <property type="evidence" value="ECO:0007669"/>
    <property type="project" value="TreeGrafter"/>
</dbReference>
<dbReference type="InterPro" id="IPR051783">
    <property type="entry name" value="NAD(P)-dependent_oxidoreduct"/>
</dbReference>
<gene>
    <name evidence="2" type="ORF">MHIP_49020</name>
</gene>
<keyword evidence="3" id="KW-1185">Reference proteome</keyword>
<dbReference type="InterPro" id="IPR036291">
    <property type="entry name" value="NAD(P)-bd_dom_sf"/>
</dbReference>
<accession>A0A7I9ZUC0</accession>
<dbReference type="InterPro" id="IPR001509">
    <property type="entry name" value="Epimerase_deHydtase"/>
</dbReference>
<name>A0A7I9ZUC0_9MYCO</name>
<dbReference type="GO" id="GO:0005737">
    <property type="term" value="C:cytoplasm"/>
    <property type="evidence" value="ECO:0007669"/>
    <property type="project" value="TreeGrafter"/>
</dbReference>
<reference evidence="2 3" key="1">
    <citation type="journal article" date="2019" name="Emerg. Microbes Infect.">
        <title>Comprehensive subspecies identification of 175 nontuberculous mycobacteria species based on 7547 genomic profiles.</title>
        <authorList>
            <person name="Matsumoto Y."/>
            <person name="Kinjo T."/>
            <person name="Motooka D."/>
            <person name="Nabeya D."/>
            <person name="Jung N."/>
            <person name="Uechi K."/>
            <person name="Horii T."/>
            <person name="Iida T."/>
            <person name="Fujita J."/>
            <person name="Nakamura S."/>
        </authorList>
    </citation>
    <scope>NUCLEOTIDE SEQUENCE [LARGE SCALE GENOMIC DNA]</scope>
    <source>
        <strain evidence="2 3">JCM 30996</strain>
    </source>
</reference>
<dbReference type="Gene3D" id="3.40.50.720">
    <property type="entry name" value="NAD(P)-binding Rossmann-like Domain"/>
    <property type="match status" value="1"/>
</dbReference>
<dbReference type="PANTHER" id="PTHR48079">
    <property type="entry name" value="PROTEIN YEEZ"/>
    <property type="match status" value="1"/>
</dbReference>
<sequence length="338" mass="36495">MVGTKLVIGASGFLGSHVTKQLVARGDDVRVLIRATSSTRAIDGLPIDVRHGDVFDTASLRTAMDGCDVVYYCVVDARPWLRDPAPLWRTNVDGLRTVLDVAVQADLTRFVFTSSIGTIGRSEHGLADENTVHNWLDVGGDYIGSRVAAEKLLLQACRDRGLPGVAMCVANTYGPGDWLPTPHGGLLAAAVRGKLPFYIDGYEAEVVGVEDAAKALLLAGEHGRIGERYIVSERFMSTREIHETACDAVGVAPPRWGVPIRLMSAAGYVSSAIAGLRGADTKLTPLNIRLMHIMTPLDHTKAVRELGWQPRPTPEAIVAAAQFFREAHRRPAAAEESR</sequence>
<evidence type="ECO:0000259" key="1">
    <source>
        <dbReference type="Pfam" id="PF01370"/>
    </source>
</evidence>
<dbReference type="PANTHER" id="PTHR48079:SF6">
    <property type="entry name" value="NAD(P)-BINDING DOMAIN-CONTAINING PROTEIN-RELATED"/>
    <property type="match status" value="1"/>
</dbReference>
<dbReference type="Proteomes" id="UP000465304">
    <property type="component" value="Unassembled WGS sequence"/>
</dbReference>
<dbReference type="AlphaFoldDB" id="A0A7I9ZUC0"/>
<comment type="caution">
    <text evidence="2">The sequence shown here is derived from an EMBL/GenBank/DDBJ whole genome shotgun (WGS) entry which is preliminary data.</text>
</comment>
<proteinExistence type="predicted"/>
<dbReference type="Pfam" id="PF01370">
    <property type="entry name" value="Epimerase"/>
    <property type="match status" value="1"/>
</dbReference>